<reference evidence="3" key="1">
    <citation type="submission" date="2020-01" db="EMBL/GenBank/DDBJ databases">
        <authorList>
            <consortium name="DOE Joint Genome Institute"/>
            <person name="Haridas S."/>
            <person name="Albert R."/>
            <person name="Binder M."/>
            <person name="Bloem J."/>
            <person name="Labutti K."/>
            <person name="Salamov A."/>
            <person name="Andreopoulos B."/>
            <person name="Baker S.E."/>
            <person name="Barry K."/>
            <person name="Bills G."/>
            <person name="Bluhm B.H."/>
            <person name="Cannon C."/>
            <person name="Castanera R."/>
            <person name="Culley D.E."/>
            <person name="Daum C."/>
            <person name="Ezra D."/>
            <person name="Gonzalez J.B."/>
            <person name="Henrissat B."/>
            <person name="Kuo A."/>
            <person name="Liang C."/>
            <person name="Lipzen A."/>
            <person name="Lutzoni F."/>
            <person name="Magnuson J."/>
            <person name="Mondo S."/>
            <person name="Nolan M."/>
            <person name="Ohm R."/>
            <person name="Pangilinan J."/>
            <person name="Park H.-J."/>
            <person name="Ramirez L."/>
            <person name="Alfaro M."/>
            <person name="Sun H."/>
            <person name="Tritt A."/>
            <person name="Yoshinaga Y."/>
            <person name="Zwiers L.-H."/>
            <person name="Turgeon B.G."/>
            <person name="Goodwin S.B."/>
            <person name="Spatafora J.W."/>
            <person name="Crous P.W."/>
            <person name="Grigoriev I.V."/>
        </authorList>
    </citation>
    <scope>NUCLEOTIDE SEQUENCE</scope>
    <source>
        <strain evidence="3">CBS 342.82</strain>
    </source>
</reference>
<gene>
    <name evidence="3" type="ORF">K489DRAFT_231235</name>
</gene>
<evidence type="ECO:0000313" key="2">
    <source>
        <dbReference type="Proteomes" id="UP000504637"/>
    </source>
</evidence>
<organism evidence="3">
    <name type="scientific">Dissoconium aciculare CBS 342.82</name>
    <dbReference type="NCBI Taxonomy" id="1314786"/>
    <lineage>
        <taxon>Eukaryota</taxon>
        <taxon>Fungi</taxon>
        <taxon>Dikarya</taxon>
        <taxon>Ascomycota</taxon>
        <taxon>Pezizomycotina</taxon>
        <taxon>Dothideomycetes</taxon>
        <taxon>Dothideomycetidae</taxon>
        <taxon>Mycosphaerellales</taxon>
        <taxon>Dissoconiaceae</taxon>
        <taxon>Dissoconium</taxon>
    </lineage>
</organism>
<dbReference type="GeneID" id="54357615"/>
<proteinExistence type="predicted"/>
<accession>A0A6J3M221</accession>
<dbReference type="Proteomes" id="UP000504637">
    <property type="component" value="Unplaced"/>
</dbReference>
<reference evidence="3" key="2">
    <citation type="submission" date="2020-04" db="EMBL/GenBank/DDBJ databases">
        <authorList>
            <consortium name="NCBI Genome Project"/>
        </authorList>
    </citation>
    <scope>NUCLEOTIDE SEQUENCE</scope>
    <source>
        <strain evidence="3">CBS 342.82</strain>
    </source>
</reference>
<name>A0A6J3M221_9PEZI</name>
<dbReference type="RefSeq" id="XP_033459092.1">
    <property type="nucleotide sequence ID" value="XM_033599816.1"/>
</dbReference>
<evidence type="ECO:0000256" key="1">
    <source>
        <dbReference type="SAM" id="MobiDB-lite"/>
    </source>
</evidence>
<feature type="region of interest" description="Disordered" evidence="1">
    <location>
        <begin position="157"/>
        <end position="179"/>
    </location>
</feature>
<reference evidence="3" key="3">
    <citation type="submission" date="2025-08" db="UniProtKB">
        <authorList>
            <consortium name="RefSeq"/>
        </authorList>
    </citation>
    <scope>IDENTIFICATION</scope>
    <source>
        <strain evidence="3">CBS 342.82</strain>
    </source>
</reference>
<protein>
    <submittedName>
        <fullName evidence="3">Uncharacterized protein</fullName>
    </submittedName>
</protein>
<evidence type="ECO:0000313" key="3">
    <source>
        <dbReference type="RefSeq" id="XP_033459092.1"/>
    </source>
</evidence>
<keyword evidence="2" id="KW-1185">Reference proteome</keyword>
<sequence length="385" mass="44079">MPRYYVCPVSSPSPPIYVCMRLFNIPGVSGVCLVRMPPCLPFPSSPSPTTVVRSRRKSLVSSAGMDRRGEGSSTIMPPVGMYTSYTFSDLRGLVHLISLRSIIFVVWFTLFPYVQSSSWSGTPYFHTFDDLHRRRTPHPLVLHARWALSIKRRTVSRRREKVDGSPTEHVTTTHKREETPHTHKESRPCICMQADDSGTDASMDGKSAILERILMKGNTLVPMAPCSSIQSVRAGGKDHPQQLETYIMNHVGFYYYHYYHYYYHYHWWCCRCCRCSFLHTHMQISAVHRYRTRAISFGNVSGERAILYLCLGLHDPHRCSAMHRRSSLEEKSPSGRMTMLLPYHRDGGCENHQRKNVGSPLVRDTMTPDTGRAVVCLMYQLPDRG</sequence>
<dbReference type="AlphaFoldDB" id="A0A6J3M221"/>